<proteinExistence type="predicted"/>
<dbReference type="EMBL" id="UOFD01000064">
    <property type="protein sequence ID" value="VAW53615.1"/>
    <property type="molecule type" value="Genomic_DNA"/>
</dbReference>
<evidence type="ECO:0000256" key="1">
    <source>
        <dbReference type="SAM" id="Phobius"/>
    </source>
</evidence>
<feature type="transmembrane region" description="Helical" evidence="1">
    <location>
        <begin position="12"/>
        <end position="33"/>
    </location>
</feature>
<name>A0A3B0WCL4_9ZZZZ</name>
<feature type="transmembrane region" description="Helical" evidence="1">
    <location>
        <begin position="39"/>
        <end position="56"/>
    </location>
</feature>
<feature type="transmembrane region" description="Helical" evidence="1">
    <location>
        <begin position="61"/>
        <end position="79"/>
    </location>
</feature>
<keyword evidence="1" id="KW-0472">Membrane</keyword>
<keyword evidence="1" id="KW-1133">Transmembrane helix</keyword>
<evidence type="ECO:0000313" key="2">
    <source>
        <dbReference type="EMBL" id="VAW53615.1"/>
    </source>
</evidence>
<protein>
    <submittedName>
        <fullName evidence="2">Uncharacterized protein</fullName>
    </submittedName>
</protein>
<gene>
    <name evidence="2" type="ORF">MNBD_GAMMA06-254</name>
</gene>
<keyword evidence="1" id="KW-0812">Transmembrane</keyword>
<accession>A0A3B0WCL4</accession>
<reference evidence="2" key="1">
    <citation type="submission" date="2018-06" db="EMBL/GenBank/DDBJ databases">
        <authorList>
            <person name="Zhirakovskaya E."/>
        </authorList>
    </citation>
    <scope>NUCLEOTIDE SEQUENCE</scope>
</reference>
<feature type="transmembrane region" description="Helical" evidence="1">
    <location>
        <begin position="105"/>
        <end position="126"/>
    </location>
</feature>
<dbReference type="AlphaFoldDB" id="A0A3B0WCL4"/>
<organism evidence="2">
    <name type="scientific">hydrothermal vent metagenome</name>
    <dbReference type="NCBI Taxonomy" id="652676"/>
    <lineage>
        <taxon>unclassified sequences</taxon>
        <taxon>metagenomes</taxon>
        <taxon>ecological metagenomes</taxon>
    </lineage>
</organism>
<sequence>MKGVQSKDYSQRFGWLTLFASSGTLICCALPIILVTLGMGATVAAMTSALPFLIVLSQHKIWVFILSGLMLAVSAWFIYRPNQSCPVDSQQARICQTSKIWNKRIYWFSVIIWGVGFFAAFVALPLRMALDI</sequence>